<dbReference type="AlphaFoldDB" id="H6L0Q0"/>
<evidence type="ECO:0000313" key="3">
    <source>
        <dbReference type="Proteomes" id="UP000007519"/>
    </source>
</evidence>
<evidence type="ECO:0000313" key="2">
    <source>
        <dbReference type="EMBL" id="AFC24586.1"/>
    </source>
</evidence>
<name>H6L0Q0_SAPGL</name>
<organism evidence="2 3">
    <name type="scientific">Saprospira grandis (strain Lewin)</name>
    <dbReference type="NCBI Taxonomy" id="984262"/>
    <lineage>
        <taxon>Bacteria</taxon>
        <taxon>Pseudomonadati</taxon>
        <taxon>Bacteroidota</taxon>
        <taxon>Saprospiria</taxon>
        <taxon>Saprospirales</taxon>
        <taxon>Saprospiraceae</taxon>
        <taxon>Saprospira</taxon>
    </lineage>
</organism>
<reference evidence="2 3" key="1">
    <citation type="journal article" date="2012" name="Stand. Genomic Sci.">
        <title>Complete genome sequencing and analysis of Saprospira grandis str. Lewin, a predatory marine bacterium.</title>
        <authorList>
            <person name="Saw J.H."/>
            <person name="Yuryev A."/>
            <person name="Kanbe M."/>
            <person name="Hou S."/>
            <person name="Young A.G."/>
            <person name="Aizawa S."/>
            <person name="Alam M."/>
        </authorList>
    </citation>
    <scope>NUCLEOTIDE SEQUENCE [LARGE SCALE GENOMIC DNA]</scope>
    <source>
        <strain evidence="2 3">Lewin</strain>
    </source>
</reference>
<accession>H6L0Q0</accession>
<dbReference type="HOGENOM" id="CLU_2384467_0_0_10"/>
<protein>
    <submittedName>
        <fullName evidence="2">Uncharacterized protein</fullName>
    </submittedName>
</protein>
<gene>
    <name evidence="2" type="ordered locus">SGRA_1852</name>
</gene>
<sequence>MRFNGIIFKKFVFLKHQHPPRLSKLSIFLIFIRLLPPDFQPVHLKIRLLMRTFGGFFYALTISLPLLHLLAPLKPEQLSQMGFPNNWRTEKLWG</sequence>
<keyword evidence="3" id="KW-1185">Reference proteome</keyword>
<keyword evidence="1" id="KW-1133">Transmembrane helix</keyword>
<dbReference type="STRING" id="984262.SGRA_1852"/>
<feature type="transmembrane region" description="Helical" evidence="1">
    <location>
        <begin position="48"/>
        <end position="71"/>
    </location>
</feature>
<dbReference type="Proteomes" id="UP000007519">
    <property type="component" value="Chromosome"/>
</dbReference>
<dbReference type="EMBL" id="CP002831">
    <property type="protein sequence ID" value="AFC24586.1"/>
    <property type="molecule type" value="Genomic_DNA"/>
</dbReference>
<proteinExistence type="predicted"/>
<keyword evidence="1" id="KW-0472">Membrane</keyword>
<keyword evidence="1" id="KW-0812">Transmembrane</keyword>
<evidence type="ECO:0000256" key="1">
    <source>
        <dbReference type="SAM" id="Phobius"/>
    </source>
</evidence>
<dbReference type="KEGG" id="sgn:SGRA_1852"/>